<evidence type="ECO:0000259" key="6">
    <source>
        <dbReference type="PROSITE" id="PS51783"/>
    </source>
</evidence>
<dbReference type="Gene3D" id="1.25.10.10">
    <property type="entry name" value="Leucine-rich Repeat Variant"/>
    <property type="match status" value="1"/>
</dbReference>
<reference evidence="7" key="1">
    <citation type="submission" date="2021-01" db="EMBL/GenBank/DDBJ databases">
        <authorList>
            <person name="Corre E."/>
            <person name="Pelletier E."/>
            <person name="Niang G."/>
            <person name="Scheremetjew M."/>
            <person name="Finn R."/>
            <person name="Kale V."/>
            <person name="Holt S."/>
            <person name="Cochrane G."/>
            <person name="Meng A."/>
            <person name="Brown T."/>
            <person name="Cohen L."/>
        </authorList>
    </citation>
    <scope>NUCLEOTIDE SEQUENCE</scope>
    <source>
        <strain evidence="7">WS</strain>
    </source>
</reference>
<dbReference type="Pfam" id="PF13385">
    <property type="entry name" value="Laminin_G_3"/>
    <property type="match status" value="1"/>
</dbReference>
<gene>
    <name evidence="7" type="ORF">PCOS0759_LOCUS2554</name>
</gene>
<dbReference type="InterPro" id="IPR036372">
    <property type="entry name" value="BEACH_dom_sf"/>
</dbReference>
<dbReference type="FunFam" id="1.10.1540.10:FF:000002">
    <property type="entry name" value="WD repeat and FYVE domain containing 3"/>
    <property type="match status" value="1"/>
</dbReference>
<dbReference type="Gene3D" id="2.130.10.10">
    <property type="entry name" value="YVTN repeat-like/Quinoprotein amine dehydrogenase"/>
    <property type="match status" value="2"/>
</dbReference>
<dbReference type="InterPro" id="IPR023362">
    <property type="entry name" value="PH-BEACH_dom"/>
</dbReference>
<dbReference type="InterPro" id="IPR011989">
    <property type="entry name" value="ARM-like"/>
</dbReference>
<feature type="domain" description="BEACH-type PH" evidence="6">
    <location>
        <begin position="2515"/>
        <end position="2642"/>
    </location>
</feature>
<dbReference type="Pfam" id="PF00400">
    <property type="entry name" value="WD40"/>
    <property type="match status" value="1"/>
</dbReference>
<evidence type="ECO:0008006" key="8">
    <source>
        <dbReference type="Google" id="ProtNLM"/>
    </source>
</evidence>
<organism evidence="7">
    <name type="scientific">Percolomonas cosmopolitus</name>
    <dbReference type="NCBI Taxonomy" id="63605"/>
    <lineage>
        <taxon>Eukaryota</taxon>
        <taxon>Discoba</taxon>
        <taxon>Heterolobosea</taxon>
        <taxon>Tetramitia</taxon>
        <taxon>Eutetramitia</taxon>
        <taxon>Percolomonadidae</taxon>
        <taxon>Percolomonas</taxon>
    </lineage>
</organism>
<dbReference type="PROSITE" id="PS51783">
    <property type="entry name" value="PH_BEACH"/>
    <property type="match status" value="1"/>
</dbReference>
<dbReference type="InterPro" id="IPR019775">
    <property type="entry name" value="WD40_repeat_CS"/>
</dbReference>
<feature type="compositionally biased region" description="Basic and acidic residues" evidence="4">
    <location>
        <begin position="2391"/>
        <end position="2401"/>
    </location>
</feature>
<feature type="region of interest" description="Disordered" evidence="4">
    <location>
        <begin position="302"/>
        <end position="343"/>
    </location>
</feature>
<protein>
    <recommendedName>
        <fullName evidence="8">Guanine nucleotide-binding protein subunit beta-like protein</fullName>
    </recommendedName>
</protein>
<accession>A0A7S1KMY2</accession>
<feature type="compositionally biased region" description="Polar residues" evidence="4">
    <location>
        <begin position="3296"/>
        <end position="3308"/>
    </location>
</feature>
<dbReference type="Gene3D" id="2.30.29.30">
    <property type="entry name" value="Pleckstrin-homology domain (PH domain)/Phosphotyrosine-binding domain (PTB)"/>
    <property type="match status" value="1"/>
</dbReference>
<feature type="region of interest" description="Disordered" evidence="4">
    <location>
        <begin position="101"/>
        <end position="121"/>
    </location>
</feature>
<dbReference type="SUPFAM" id="SSF49899">
    <property type="entry name" value="Concanavalin A-like lectins/glucanases"/>
    <property type="match status" value="1"/>
</dbReference>
<evidence type="ECO:0000259" key="5">
    <source>
        <dbReference type="PROSITE" id="PS50197"/>
    </source>
</evidence>
<dbReference type="InterPro" id="IPR001680">
    <property type="entry name" value="WD40_rpt"/>
</dbReference>
<dbReference type="SUPFAM" id="SSF50978">
    <property type="entry name" value="WD40 repeat-like"/>
    <property type="match status" value="1"/>
</dbReference>
<dbReference type="InterPro" id="IPR036322">
    <property type="entry name" value="WD40_repeat_dom_sf"/>
</dbReference>
<dbReference type="CDD" id="cd01201">
    <property type="entry name" value="PH_BEACH"/>
    <property type="match status" value="1"/>
</dbReference>
<dbReference type="InterPro" id="IPR000409">
    <property type="entry name" value="BEACH_dom"/>
</dbReference>
<feature type="compositionally biased region" description="Polar residues" evidence="4">
    <location>
        <begin position="104"/>
        <end position="121"/>
    </location>
</feature>
<keyword evidence="1 3" id="KW-0853">WD repeat</keyword>
<feature type="compositionally biased region" description="Polar residues" evidence="4">
    <location>
        <begin position="46"/>
        <end position="61"/>
    </location>
</feature>
<dbReference type="SUPFAM" id="SSF50729">
    <property type="entry name" value="PH domain-like"/>
    <property type="match status" value="1"/>
</dbReference>
<dbReference type="PANTHER" id="PTHR46108:SF4">
    <property type="entry name" value="BLUE CHEESE"/>
    <property type="match status" value="1"/>
</dbReference>
<dbReference type="CDD" id="cd06071">
    <property type="entry name" value="Beach"/>
    <property type="match status" value="1"/>
</dbReference>
<dbReference type="InterPro" id="IPR015943">
    <property type="entry name" value="WD40/YVTN_repeat-like_dom_sf"/>
</dbReference>
<evidence type="ECO:0000256" key="3">
    <source>
        <dbReference type="PROSITE-ProRule" id="PRU00221"/>
    </source>
</evidence>
<keyword evidence="2" id="KW-0677">Repeat</keyword>
<feature type="domain" description="BEACH" evidence="5">
    <location>
        <begin position="2643"/>
        <end position="2935"/>
    </location>
</feature>
<feature type="compositionally biased region" description="Polar residues" evidence="4">
    <location>
        <begin position="19"/>
        <end position="39"/>
    </location>
</feature>
<dbReference type="EMBL" id="HBGD01003094">
    <property type="protein sequence ID" value="CAD9079322.1"/>
    <property type="molecule type" value="Transcribed_RNA"/>
</dbReference>
<dbReference type="InterPro" id="IPR051944">
    <property type="entry name" value="BEACH_domain_protein"/>
</dbReference>
<feature type="region of interest" description="Disordered" evidence="4">
    <location>
        <begin position="2360"/>
        <end position="2404"/>
    </location>
</feature>
<sequence>MSQLSRKRSRSVFSNILSWNSGATQGNTSAAGGSTSQKTPVLAPGSPSNRSANRLTNDSPFSGTIDPLEIFDAENQEKREKAVLMSKQWRKYQHMSANVGENAEMSSDVDSSANGRDSSQQTRTETLNLYLQQIISEYLVVIPDCRSPEFTAIFQDGKKFTYFTAVYFMDQLACIVDAIDGTTSESTLEKTMELIGLTSDLTSGGDLFPPNNSSLDTKRKRIAKILTQTFIHLARSFDFEKTIEVLARLMERQDLIVHIISEPKHFSVLFQLYKSIVTLRHEDVANAVDKYTLHMGRRKRTQSHDIAMAKSSPDMPPVEEKRRSMSADNETLSVMSPRDTDSHTPLTLAPISCDGQTHEDPSNTVSSDRAQLIALFFQCCRKFDRFFHNIIKTPSLENLVKKSELTPALIQLLVTDSDIFPEENFNYRTTLFKSLMALFKHGIDTGICDQLHKKKCVSTLLYALKAPPAPSSLTKPSNLLHSSLNYKNVSYVVQLLVLILEESQHINFHLIKTFQNAAGYRTIQDALIDHQERFDESDDFMIKALRASARLVSVSDKFSAENHLVTKQVGRDELDKSALRNAAAFHALSQTLLKSHHITFQQRLVDEMLFFIAEYGKTSVVIHQWHPVALYIKNLDSLHDPVQDAVLKLVEFMIAGLDIVPREELVAMFQLLEEKISAQLAEKVLSLATKILHLNQEYLNIFREVHLIDVLVRLFASKFQKMRSLEQNSVPQISVVKDVCTDVLVELLRNSANLKFFRDLDAVTIMQDLVLSDFCRGNAIRIFQTIIVNDTIQNQVDVSVLVELLQSSSWSRVKLKTSIFNGLLRILQYNDSAKDAFAEGGFVATVSVIINSQWKEEEDLFSQVSTGESSHSRSEPGTPALHELNNLFEALFKALTAALCDHFKNKITFVNQVGECAIVDALTVNNIMNTPCAKDILQYVLDLGTERCFKLNSLTPSSPGGSLESSSAPNDHFIHGLNVGKNPILHNPFAIQIIFKLLQKFRVIPSQSEAILMLLDFISSANPYNLEQLGSIATVEYLLTNHIDVVKDESHPLHSLCMNVIDRLACYKMSAKEWRMLFGLLKNPQHPESIMKVLSHAARAETYSDTPFVEYLENSRAMIVSLDERPWPPAQGYTFMAWVYIQSVEQPIAQSKKANNAFTMLMLRSDDGRSNLEIGINTDSQLILNTHTKPKFFVFSDFSFEQNKWYHLAITHSKYRILHSPSTATLYVNGRFVQTQKVNYLGSTSGGGLHVRGEIGHNTSRQPIQGAPTFRLGPTLFYEEVLTTDSIPYFFIVGRNYMGMYATSRILKHSDQAFSPNYVALFDVEDRSMSREEIHRHNLEMSTFVLKRVKLSPEKLVFCFNASMVHLFDLATKKGSSPNSNLHKKSNALFLQNIRNATHAGKPKAMLQGNVYCCTPRSLSNDILLFDGIKLIFALIERAENSSYLLHALDILQNLMYDCNDVIQEVNRLNGSKIIALFLSRKALMITTDIVDTIWKMTVVKDSHDSEVMSNKHTCKCILFDNEIWRKTSAAVQVYLYKKIEDLLKDPLYPDFNAARLKNMGIVAHLTRVLIDAPPLDAVVQIVEVLKRLLMHNASPDDMIPLTRFLSFSLVSDGKPLLVQKDSFLQPVVQPSTRFSRTHRSQISPAENVVAARNLILRMFLELTTDETHREHMLDAFGKHLDVRWFTMFLIKVVHPSTMVLLMNLWAATVTQEKVDTFSHLWNQGLIEYSNQRDVYRALLALHMDVTFPAIADYFSAHGDPPTFSTLLKSHLHFSNFQVLPVVFTLLKYACKNSSRASFCPFGMHRYMQQEDFTSFEKKFQAKQRWKLIQSFVHLDPFGMFNGKEMFELDYNIKEKLGSEELSQQHTLAQEVLRFLQELFDASEDFKNLIKRTENLQVLVSVIFSNASNCGSKSSSFSQAQKTSPTKLEMMSPAHMKSAPLITSPFSQDNRVSTSEERESVRWLFESGTSKQILVLINGILMHNMQVSTKGVKLFEDILSMHPRLVPTAAADMYKELVTVNLLHSIRERIADVRLFVNLRTNVCALCTNLISLYTSGIIADYAVLFQFFVDLIRQLHIVESEKQQKRFSQQATPKDFGTMSAFRALNRLVILLLSDENRSEAEMEHVLDQMIERDWFVTCVNPFNADYSFFGCLVHFLLPLVVLSDSSKTREHAVTCMKLIVASSKLQLDESTPAGLEIKKGLAELLHKESHQFIAWLLQNQENALNYFKQQFGEHVLEYTSSSSLEDKRKRGIKLSMSIRKSSAGRPESKNEQYFMLRRECQQSLELLKEDQDSKIQKHREQIIIGSKFASEQWKSFKSLLYHERAVWHQNGGIKQVDFTENPHRMRKKLIDTSLEELDKLPVSQITPPTPKKSSSPLPDPEPLTPPFNKVDDQFDDVSKQQKRQSRYILDHYSKVEELLLSPNKQDRYRFDHEESTPPADFASMIGMDEEDGGVMYADDITDTQSTIMTHNDMTETGLISDTAIDDDDDASSDMDGLLEDDMDEDFKIRKHLDSNETILHTYNCLRVTGLDGQKSLFVVGMNAMYIIDNYHLTEDNEIIEIEGQTSKEVYTLHSMLDNQQAQSTTLEHKCIEIAFTNLKNVMKRRFLLRETAIEFFCHDGQNYLIVFEKSEMLKVYDAVPVNCKRIINRKILTSQWQRGEISTFDYLMKLNTLAGRSYNDLTQYPVFPWVLCDFNSEEIDLNDRSVYRDLSKPMGAISDARAKAFQERYELWDDSNIPKFHYGSHYSSAAIVLYYLIRLEPFTSQNIQLQGGKFDIADRLFFSVEDTFNSATEEHNMADVKELIPEFYYFPDFLKNRDALNLGVRSNQRRVDDVELPRWCNDDVYEFIRINRKALESDIVSEMLPAWIDLIFGYKQRGSEAQKAVNVFYYLTYEGAVDIDKIEDPVERRATIAQISNFGQTPQQLFTKPHPKKAVRKNVLSILTDDPTKISHSEYRRVPHSVGHIAQGYRELMILKPNCVLIPPKKTKYLVWNEADGSVRVYRPYPSNAISKSHEILKCVWENLHINSRATVARITEDGEYLIMGDSNGLISVWNIHGLRKTSKGIAQPQLKKRLCGHDKAVTALSVCESFSIVVSGSDDGTTIVWDLNRLSYSLTIQEPDVSAPIVAVDVNHSSGEIVTCTENTMSLWTLNGDMIARVETGRSTLTAVKLLYENEWSDNYYIITGHQSGSMRVWRVIFHGREKDKPLGGSPSKRRFTSTVIRLITEHRGHSSRLTCFFLSKDKRKLYSGDERGCVLQWSKANPVLPSFGGSALQYSEVPPTPYVSIGPKPLTESPQSQGSEDGNT</sequence>
<dbReference type="Gene3D" id="1.10.1540.10">
    <property type="entry name" value="BEACH domain"/>
    <property type="match status" value="1"/>
</dbReference>
<name>A0A7S1KMY2_9EUKA</name>
<feature type="repeat" description="WD" evidence="3">
    <location>
        <begin position="3077"/>
        <end position="3118"/>
    </location>
</feature>
<evidence type="ECO:0000256" key="1">
    <source>
        <dbReference type="ARBA" id="ARBA00022574"/>
    </source>
</evidence>
<dbReference type="PROSITE" id="PS50082">
    <property type="entry name" value="WD_REPEATS_2"/>
    <property type="match status" value="1"/>
</dbReference>
<dbReference type="SMART" id="SM01026">
    <property type="entry name" value="Beach"/>
    <property type="match status" value="1"/>
</dbReference>
<evidence type="ECO:0000256" key="4">
    <source>
        <dbReference type="SAM" id="MobiDB-lite"/>
    </source>
</evidence>
<dbReference type="SMART" id="SM00320">
    <property type="entry name" value="WD40"/>
    <property type="match status" value="5"/>
</dbReference>
<dbReference type="PROSITE" id="PS50197">
    <property type="entry name" value="BEACH"/>
    <property type="match status" value="1"/>
</dbReference>
<dbReference type="InterPro" id="IPR013320">
    <property type="entry name" value="ConA-like_dom_sf"/>
</dbReference>
<dbReference type="Gene3D" id="2.60.120.200">
    <property type="match status" value="1"/>
</dbReference>
<dbReference type="Pfam" id="PF14844">
    <property type="entry name" value="PH_BEACH"/>
    <property type="match status" value="1"/>
</dbReference>
<proteinExistence type="predicted"/>
<dbReference type="PROSITE" id="PS00678">
    <property type="entry name" value="WD_REPEATS_1"/>
    <property type="match status" value="1"/>
</dbReference>
<evidence type="ECO:0000313" key="7">
    <source>
        <dbReference type="EMBL" id="CAD9079322.1"/>
    </source>
</evidence>
<dbReference type="SUPFAM" id="SSF81837">
    <property type="entry name" value="BEACH domain"/>
    <property type="match status" value="1"/>
</dbReference>
<feature type="region of interest" description="Disordered" evidence="4">
    <location>
        <begin position="3287"/>
        <end position="3308"/>
    </location>
</feature>
<dbReference type="InterPro" id="IPR011993">
    <property type="entry name" value="PH-like_dom_sf"/>
</dbReference>
<feature type="region of interest" description="Disordered" evidence="4">
    <location>
        <begin position="19"/>
        <end position="61"/>
    </location>
</feature>
<dbReference type="PANTHER" id="PTHR46108">
    <property type="entry name" value="BLUE CHEESE"/>
    <property type="match status" value="1"/>
</dbReference>
<dbReference type="PROSITE" id="PS50294">
    <property type="entry name" value="WD_REPEATS_REGION"/>
    <property type="match status" value="1"/>
</dbReference>
<evidence type="ECO:0000256" key="2">
    <source>
        <dbReference type="ARBA" id="ARBA00022737"/>
    </source>
</evidence>
<dbReference type="Pfam" id="PF02138">
    <property type="entry name" value="Beach"/>
    <property type="match status" value="1"/>
</dbReference>